<proteinExistence type="predicted"/>
<accession>A0A6G1FAK8</accession>
<gene>
    <name evidence="2" type="ORF">E2562_020022</name>
</gene>
<evidence type="ECO:0000256" key="1">
    <source>
        <dbReference type="SAM" id="MobiDB-lite"/>
    </source>
</evidence>
<feature type="region of interest" description="Disordered" evidence="1">
    <location>
        <begin position="26"/>
        <end position="83"/>
    </location>
</feature>
<sequence length="170" mass="18833">MKKIGKMPAKVKKITFTGSQTECQISLADSQADSQAPSSTDLATGPSTQAPTRDAPKPPITKKTCRKRKVDSDDGDESATKKLKSLNRTSLKAVIDACAALSPTHVRMLTDLHFDGILRMTLEGLEQRDLVSWLLKPIEGTCYYHDDFDKEIEPRGGNHGNPWPKELIRR</sequence>
<dbReference type="EMBL" id="SPHZ02000001">
    <property type="protein sequence ID" value="KAF0933889.1"/>
    <property type="molecule type" value="Genomic_DNA"/>
</dbReference>
<comment type="caution">
    <text evidence="2">The sequence shown here is derived from an EMBL/GenBank/DDBJ whole genome shotgun (WGS) entry which is preliminary data.</text>
</comment>
<feature type="compositionally biased region" description="Low complexity" evidence="1">
    <location>
        <begin position="26"/>
        <end position="41"/>
    </location>
</feature>
<evidence type="ECO:0000313" key="3">
    <source>
        <dbReference type="Proteomes" id="UP000479710"/>
    </source>
</evidence>
<dbReference type="OrthoDB" id="696856at2759"/>
<name>A0A6G1FAK8_9ORYZ</name>
<organism evidence="2 3">
    <name type="scientific">Oryza meyeriana var. granulata</name>
    <dbReference type="NCBI Taxonomy" id="110450"/>
    <lineage>
        <taxon>Eukaryota</taxon>
        <taxon>Viridiplantae</taxon>
        <taxon>Streptophyta</taxon>
        <taxon>Embryophyta</taxon>
        <taxon>Tracheophyta</taxon>
        <taxon>Spermatophyta</taxon>
        <taxon>Magnoliopsida</taxon>
        <taxon>Liliopsida</taxon>
        <taxon>Poales</taxon>
        <taxon>Poaceae</taxon>
        <taxon>BOP clade</taxon>
        <taxon>Oryzoideae</taxon>
        <taxon>Oryzeae</taxon>
        <taxon>Oryzinae</taxon>
        <taxon>Oryza</taxon>
        <taxon>Oryza meyeriana</taxon>
    </lineage>
</organism>
<evidence type="ECO:0000313" key="2">
    <source>
        <dbReference type="EMBL" id="KAF0933889.1"/>
    </source>
</evidence>
<dbReference type="AlphaFoldDB" id="A0A6G1FAK8"/>
<reference evidence="2 3" key="1">
    <citation type="submission" date="2019-11" db="EMBL/GenBank/DDBJ databases">
        <title>Whole genome sequence of Oryza granulata.</title>
        <authorList>
            <person name="Li W."/>
        </authorList>
    </citation>
    <scope>NUCLEOTIDE SEQUENCE [LARGE SCALE GENOMIC DNA]</scope>
    <source>
        <strain evidence="3">cv. Menghai</strain>
        <tissue evidence="2">Leaf</tissue>
    </source>
</reference>
<dbReference type="Proteomes" id="UP000479710">
    <property type="component" value="Unassembled WGS sequence"/>
</dbReference>
<keyword evidence="3" id="KW-1185">Reference proteome</keyword>
<protein>
    <submittedName>
        <fullName evidence="2">Uncharacterized protein</fullName>
    </submittedName>
</protein>